<sequence>MCSEWRLFGASTFIALLLATMSTLLLNMENGAKRNGFPESSFPICTRILSEGRPESYNKPTRRTNLNEIKKRENSSPVSTELPDFINETDIDKSLTKEELAEEIISFGVFLTDTQAYTAHSHLIIILKKSYYHMMEKLWKSFKTSASEHDLPDEVQKKLWTECAISLKKELYQLEENSKEDISSFLKKPIIFFIQFENFLGECIQMWHDSIDQNRKKWERVLSQRVKSYSCSG</sequence>
<evidence type="ECO:0000313" key="3">
    <source>
        <dbReference type="EMBL" id="GAB65210.1"/>
    </source>
</evidence>
<evidence type="ECO:0000259" key="2">
    <source>
        <dbReference type="Pfam" id="PF09687"/>
    </source>
</evidence>
<protein>
    <submittedName>
        <fullName evidence="3">RAD protein</fullName>
    </submittedName>
</protein>
<dbReference type="KEGG" id="pcy:PCYB_052280"/>
<dbReference type="Pfam" id="PF09687">
    <property type="entry name" value="PRESAN"/>
    <property type="match status" value="1"/>
</dbReference>
<dbReference type="Gene3D" id="6.10.280.180">
    <property type="entry name" value="Plasmodium RESA, N-terminal helical domain"/>
    <property type="match status" value="1"/>
</dbReference>
<organism evidence="3 4">
    <name type="scientific">Plasmodium cynomolgi (strain B)</name>
    <dbReference type="NCBI Taxonomy" id="1120755"/>
    <lineage>
        <taxon>Eukaryota</taxon>
        <taxon>Sar</taxon>
        <taxon>Alveolata</taxon>
        <taxon>Apicomplexa</taxon>
        <taxon>Aconoidasida</taxon>
        <taxon>Haemosporida</taxon>
        <taxon>Plasmodiidae</taxon>
        <taxon>Plasmodium</taxon>
        <taxon>Plasmodium (Plasmodium)</taxon>
    </lineage>
</organism>
<feature type="signal peptide" evidence="1">
    <location>
        <begin position="1"/>
        <end position="19"/>
    </location>
</feature>
<gene>
    <name evidence="3" type="ORF">PCYB_052280</name>
</gene>
<evidence type="ECO:0000313" key="4">
    <source>
        <dbReference type="Proteomes" id="UP000006319"/>
    </source>
</evidence>
<dbReference type="InterPro" id="IPR044885">
    <property type="entry name" value="PRESA_N_sf"/>
</dbReference>
<dbReference type="GeneID" id="14691599"/>
<dbReference type="PhylomeDB" id="K6UT38"/>
<dbReference type="EMBL" id="DF157097">
    <property type="protein sequence ID" value="GAB65210.1"/>
    <property type="molecule type" value="Genomic_DNA"/>
</dbReference>
<dbReference type="AlphaFoldDB" id="K6UT38"/>
<feature type="chain" id="PRO_5003895059" evidence="1">
    <location>
        <begin position="20"/>
        <end position="233"/>
    </location>
</feature>
<reference evidence="3 4" key="1">
    <citation type="journal article" date="2012" name="Nat. Genet.">
        <title>Plasmodium cynomolgi genome sequences provide insight into Plasmodium vivax and the monkey malaria clade.</title>
        <authorList>
            <person name="Tachibana S."/>
            <person name="Sullivan S.A."/>
            <person name="Kawai S."/>
            <person name="Nakamura S."/>
            <person name="Kim H.R."/>
            <person name="Goto N."/>
            <person name="Arisue N."/>
            <person name="Palacpac N.M.Q."/>
            <person name="Honma H."/>
            <person name="Yagi M."/>
            <person name="Tougan T."/>
            <person name="Katakai Y."/>
            <person name="Kaneko O."/>
            <person name="Mita T."/>
            <person name="Kita K."/>
            <person name="Yasutomi Y."/>
            <person name="Sutton P.L."/>
            <person name="Shakhbatyan R."/>
            <person name="Horii T."/>
            <person name="Yasunaga T."/>
            <person name="Barnwell J.W."/>
            <person name="Escalante A.A."/>
            <person name="Carlton J.M."/>
            <person name="Tanabe K."/>
        </authorList>
    </citation>
    <scope>NUCLEOTIDE SEQUENCE [LARGE SCALE GENOMIC DNA]</scope>
    <source>
        <strain evidence="3 4">B</strain>
    </source>
</reference>
<dbReference type="InterPro" id="IPR019111">
    <property type="entry name" value="PRESA_N"/>
</dbReference>
<dbReference type="OMA" id="WTECAIS"/>
<proteinExistence type="predicted"/>
<keyword evidence="4" id="KW-1185">Reference proteome</keyword>
<name>K6UT38_PLACD</name>
<feature type="domain" description="Plasmodium RESA N-terminal" evidence="2">
    <location>
        <begin position="95"/>
        <end position="218"/>
    </location>
</feature>
<dbReference type="OrthoDB" id="379530at2759"/>
<dbReference type="RefSeq" id="XP_004221157.1">
    <property type="nucleotide sequence ID" value="XM_004221109.1"/>
</dbReference>
<dbReference type="Proteomes" id="UP000006319">
    <property type="component" value="Chromosome 5"/>
</dbReference>
<accession>K6UT38</accession>
<keyword evidence="1" id="KW-0732">Signal</keyword>
<evidence type="ECO:0000256" key="1">
    <source>
        <dbReference type="SAM" id="SignalP"/>
    </source>
</evidence>
<dbReference type="VEuPathDB" id="PlasmoDB:PCYB_052280"/>